<dbReference type="AlphaFoldDB" id="A0A8H2M5H6"/>
<dbReference type="Proteomes" id="UP000377798">
    <property type="component" value="Unassembled WGS sequence"/>
</dbReference>
<sequence length="345" mass="38996">MKEKKSIGQSMDEIFNSMGKKASAGLTSFLQGWKDKQNLIPAKDPKLVEKKPRVEGKRDLYLALGLGGSLASGLTTISFLFEVLTGRIRNLPYLVIFALFTLASLFLIYRSSYYKKAKIRLEKYIRALGSGTVGKLDEMARIAGVPLEVAQKDLTSFIQDNTFKEAQIVEDGQLFILDYPTYLLYKKQAQTLEKVQKEELGNPSNPDDSQGKEAFEKIKQAYPKLRQEGRDKVLPLITTIERIYKHVDQYPENKKSLTKFNSYYLPSLAGLMNRYLLLQESQDLNQSNQALGELEEAFGQMNGAFEELLDKLGGAMARDSLSEVSVLRSLMKQDGLIDRDFTLEE</sequence>
<keyword evidence="1" id="KW-0472">Membrane</keyword>
<evidence type="ECO:0000313" key="3">
    <source>
        <dbReference type="Proteomes" id="UP000377798"/>
    </source>
</evidence>
<name>A0A8H2M5H6_9FIRM</name>
<dbReference type="RefSeq" id="WP_131749574.1">
    <property type="nucleotide sequence ID" value="NZ_CAACYI010000001.1"/>
</dbReference>
<proteinExistence type="predicted"/>
<feature type="transmembrane region" description="Helical" evidence="1">
    <location>
        <begin position="60"/>
        <end position="81"/>
    </location>
</feature>
<comment type="caution">
    <text evidence="2">The sequence shown here is derived from an EMBL/GenBank/DDBJ whole genome shotgun (WGS) entry which is preliminary data.</text>
</comment>
<reference evidence="2 3" key="1">
    <citation type="submission" date="2019-02" db="EMBL/GenBank/DDBJ databases">
        <authorList>
            <consortium name="Pathogen Informatics"/>
        </authorList>
    </citation>
    <scope>NUCLEOTIDE SEQUENCE [LARGE SCALE GENOMIC DNA]</scope>
    <source>
        <strain evidence="2 3">3012STDY7089603</strain>
    </source>
</reference>
<keyword evidence="1" id="KW-1133">Transmembrane helix</keyword>
<gene>
    <name evidence="2" type="ORF">NCTC13150_01465</name>
</gene>
<organism evidence="2 3">
    <name type="scientific">Urinicoccus massiliensis</name>
    <dbReference type="NCBI Taxonomy" id="1723382"/>
    <lineage>
        <taxon>Bacteria</taxon>
        <taxon>Bacillati</taxon>
        <taxon>Bacillota</taxon>
        <taxon>Tissierellia</taxon>
        <taxon>Tissierellales</taxon>
        <taxon>Peptoniphilaceae</taxon>
        <taxon>Urinicoccus</taxon>
    </lineage>
</organism>
<keyword evidence="3" id="KW-1185">Reference proteome</keyword>
<feature type="transmembrane region" description="Helical" evidence="1">
    <location>
        <begin position="93"/>
        <end position="110"/>
    </location>
</feature>
<evidence type="ECO:0008006" key="4">
    <source>
        <dbReference type="Google" id="ProtNLM"/>
    </source>
</evidence>
<evidence type="ECO:0000313" key="2">
    <source>
        <dbReference type="EMBL" id="VFB16892.1"/>
    </source>
</evidence>
<accession>A0A8H2M5H6</accession>
<dbReference type="EMBL" id="CAACYI010000001">
    <property type="protein sequence ID" value="VFB16892.1"/>
    <property type="molecule type" value="Genomic_DNA"/>
</dbReference>
<protein>
    <recommendedName>
        <fullName evidence="4">5-bromo-4-chloroindolyl phosphate hydrolysis protein</fullName>
    </recommendedName>
</protein>
<keyword evidence="1" id="KW-0812">Transmembrane</keyword>
<evidence type="ECO:0000256" key="1">
    <source>
        <dbReference type="SAM" id="Phobius"/>
    </source>
</evidence>